<dbReference type="InterPro" id="IPR002241">
    <property type="entry name" value="Glyco_hydro_27"/>
</dbReference>
<dbReference type="Pfam" id="PF16499">
    <property type="entry name" value="Melibiase_2"/>
    <property type="match status" value="1"/>
</dbReference>
<feature type="signal peptide" evidence="5">
    <location>
        <begin position="1"/>
        <end position="20"/>
    </location>
</feature>
<dbReference type="InterPro" id="IPR017853">
    <property type="entry name" value="GH"/>
</dbReference>
<dbReference type="EMBL" id="NCKV01005128">
    <property type="protein sequence ID" value="RWS24270.1"/>
    <property type="molecule type" value="Genomic_DNA"/>
</dbReference>
<evidence type="ECO:0000256" key="4">
    <source>
        <dbReference type="RuleBase" id="RU361168"/>
    </source>
</evidence>
<dbReference type="Gene3D" id="3.20.20.70">
    <property type="entry name" value="Aldolase class I"/>
    <property type="match status" value="1"/>
</dbReference>
<dbReference type="PRINTS" id="PR00740">
    <property type="entry name" value="GLHYDRLASE27"/>
</dbReference>
<evidence type="ECO:0000256" key="2">
    <source>
        <dbReference type="ARBA" id="ARBA00022801"/>
    </source>
</evidence>
<comment type="caution">
    <text evidence="6">The sequence shown here is derived from an EMBL/GenBank/DDBJ whole genome shotgun (WGS) entry which is preliminary data.</text>
</comment>
<evidence type="ECO:0000313" key="6">
    <source>
        <dbReference type="EMBL" id="RWS24270.1"/>
    </source>
</evidence>
<name>A0A443S9T5_9ACAR</name>
<accession>A0A443S9T5</accession>
<gene>
    <name evidence="6" type="ORF">B4U80_06291</name>
</gene>
<protein>
    <recommendedName>
        <fullName evidence="4">Alpha-galactosidase</fullName>
        <ecNumber evidence="4">3.2.1.-</ecNumber>
    </recommendedName>
</protein>
<keyword evidence="7" id="KW-1185">Reference proteome</keyword>
<comment type="subunit">
    <text evidence="4">Homodimer.</text>
</comment>
<evidence type="ECO:0000256" key="5">
    <source>
        <dbReference type="SAM" id="SignalP"/>
    </source>
</evidence>
<dbReference type="PANTHER" id="PTHR11452:SF83">
    <property type="entry name" value="ALPHA-GALACTOSIDASE"/>
    <property type="match status" value="1"/>
</dbReference>
<dbReference type="VEuPathDB" id="VectorBase:LDEU007770"/>
<evidence type="ECO:0000256" key="3">
    <source>
        <dbReference type="ARBA" id="ARBA00023295"/>
    </source>
</evidence>
<dbReference type="Proteomes" id="UP000288716">
    <property type="component" value="Unassembled WGS sequence"/>
</dbReference>
<dbReference type="SUPFAM" id="SSF51011">
    <property type="entry name" value="Glycosyl hydrolase domain"/>
    <property type="match status" value="1"/>
</dbReference>
<dbReference type="STRING" id="299467.A0A443S9T5"/>
<dbReference type="Gene3D" id="2.60.40.1180">
    <property type="entry name" value="Golgi alpha-mannosidase II"/>
    <property type="match status" value="1"/>
</dbReference>
<dbReference type="GO" id="GO:0004557">
    <property type="term" value="F:alpha-galactosidase activity"/>
    <property type="evidence" value="ECO:0007669"/>
    <property type="project" value="TreeGrafter"/>
</dbReference>
<dbReference type="PANTHER" id="PTHR11452">
    <property type="entry name" value="ALPHA-GALACTOSIDASE/ALPHA-N-ACETYLGALACTOSAMINIDASE"/>
    <property type="match status" value="1"/>
</dbReference>
<evidence type="ECO:0000313" key="7">
    <source>
        <dbReference type="Proteomes" id="UP000288716"/>
    </source>
</evidence>
<proteinExistence type="inferred from homology"/>
<dbReference type="PROSITE" id="PS00512">
    <property type="entry name" value="ALPHA_GALACTOSIDASE"/>
    <property type="match status" value="1"/>
</dbReference>
<keyword evidence="2 4" id="KW-0378">Hydrolase</keyword>
<dbReference type="FunFam" id="3.20.20.70:FF:000197">
    <property type="entry name" value="Alpha-galactosidase"/>
    <property type="match status" value="1"/>
</dbReference>
<dbReference type="GO" id="GO:0009311">
    <property type="term" value="P:oligosaccharide metabolic process"/>
    <property type="evidence" value="ECO:0007669"/>
    <property type="project" value="TreeGrafter"/>
</dbReference>
<dbReference type="GO" id="GO:0016139">
    <property type="term" value="P:glycoside catabolic process"/>
    <property type="evidence" value="ECO:0007669"/>
    <property type="project" value="TreeGrafter"/>
</dbReference>
<keyword evidence="4" id="KW-1015">Disulfide bond</keyword>
<dbReference type="SUPFAM" id="SSF51445">
    <property type="entry name" value="(Trans)glycosidases"/>
    <property type="match status" value="1"/>
</dbReference>
<evidence type="ECO:0000256" key="1">
    <source>
        <dbReference type="ARBA" id="ARBA00009743"/>
    </source>
</evidence>
<dbReference type="InterPro" id="IPR000111">
    <property type="entry name" value="Glyco_hydro_27/36_CS"/>
</dbReference>
<dbReference type="InterPro" id="IPR013785">
    <property type="entry name" value="Aldolase_TIM"/>
</dbReference>
<sequence>MDLFLLSTLTVILILNYCLADDDHKSWFTPPMGWLSWEHFQCNTDCSSDANNCISENLFKQMAEAMIVDGYLEAGYNRINIDDCWMEKHRDGNNALNADKNRFPNGIKHLSDFMHQRGLKLGIYEGIGKKTCMGFPGSFGHLEIDAKTFAEWDVDMVKMDGCLQPPYTLDILYKQFGHFLNATGKSILYSCSWPYYQLHYSKIIPDFAEVSQTCNLWRTYHDIKPDWGILLETIDFYGDFQEVFNRYVRPGTWNDPDMLLIGNPKLSVEESKVQMGIWAILAAPLLMSNDLRSIKPEYRKILLNKEVIAVNQDKLGIPGKRVFHNESFDIWLRELSPETRMNLPSFAFAFVNRRQTSKPQKLSVKLSDFKFDKNYIFIDLFSNAVIGEFSPSDLLSVSVPSKGIRLLKASPIY</sequence>
<comment type="similarity">
    <text evidence="1 4">Belongs to the glycosyl hydrolase 27 family.</text>
</comment>
<keyword evidence="5" id="KW-0732">Signal</keyword>
<dbReference type="EC" id="3.2.1.-" evidence="4"/>
<organism evidence="6 7">
    <name type="scientific">Leptotrombidium deliense</name>
    <dbReference type="NCBI Taxonomy" id="299467"/>
    <lineage>
        <taxon>Eukaryota</taxon>
        <taxon>Metazoa</taxon>
        <taxon>Ecdysozoa</taxon>
        <taxon>Arthropoda</taxon>
        <taxon>Chelicerata</taxon>
        <taxon>Arachnida</taxon>
        <taxon>Acari</taxon>
        <taxon>Acariformes</taxon>
        <taxon>Trombidiformes</taxon>
        <taxon>Prostigmata</taxon>
        <taxon>Anystina</taxon>
        <taxon>Parasitengona</taxon>
        <taxon>Trombiculoidea</taxon>
        <taxon>Trombiculidae</taxon>
        <taxon>Leptotrombidium</taxon>
    </lineage>
</organism>
<dbReference type="OrthoDB" id="5795902at2759"/>
<dbReference type="CDD" id="cd14792">
    <property type="entry name" value="GH27"/>
    <property type="match status" value="1"/>
</dbReference>
<feature type="chain" id="PRO_5019210240" description="Alpha-galactosidase" evidence="5">
    <location>
        <begin position="21"/>
        <end position="413"/>
    </location>
</feature>
<dbReference type="InterPro" id="IPR013780">
    <property type="entry name" value="Glyco_hydro_b"/>
</dbReference>
<reference evidence="6 7" key="1">
    <citation type="journal article" date="2018" name="Gigascience">
        <title>Genomes of trombidid mites reveal novel predicted allergens and laterally-transferred genes associated with secondary metabolism.</title>
        <authorList>
            <person name="Dong X."/>
            <person name="Chaisiri K."/>
            <person name="Xia D."/>
            <person name="Armstrong S.D."/>
            <person name="Fang Y."/>
            <person name="Donnelly M.J."/>
            <person name="Kadowaki T."/>
            <person name="McGarry J.W."/>
            <person name="Darby A.C."/>
            <person name="Makepeace B.L."/>
        </authorList>
    </citation>
    <scope>NUCLEOTIDE SEQUENCE [LARGE SCALE GENOMIC DNA]</scope>
    <source>
        <strain evidence="6">UoL-UT</strain>
    </source>
</reference>
<dbReference type="GO" id="GO:0005737">
    <property type="term" value="C:cytoplasm"/>
    <property type="evidence" value="ECO:0007669"/>
    <property type="project" value="TreeGrafter"/>
</dbReference>
<keyword evidence="3 4" id="KW-0326">Glycosidase</keyword>
<dbReference type="AlphaFoldDB" id="A0A443S9T5"/>